<evidence type="ECO:0000313" key="1">
    <source>
        <dbReference type="EMBL" id="SVB47516.1"/>
    </source>
</evidence>
<gene>
    <name evidence="1" type="ORF">METZ01_LOCUS200370</name>
</gene>
<protein>
    <submittedName>
        <fullName evidence="1">Uncharacterized protein</fullName>
    </submittedName>
</protein>
<sequence length="49" mass="5362">MADIVLGLASARSPMVNFPPDQWQVLGEADQANTRLRRADGHVVTSQEL</sequence>
<reference evidence="1" key="1">
    <citation type="submission" date="2018-05" db="EMBL/GenBank/DDBJ databases">
        <authorList>
            <person name="Lanie J.A."/>
            <person name="Ng W.-L."/>
            <person name="Kazmierczak K.M."/>
            <person name="Andrzejewski T.M."/>
            <person name="Davidsen T.M."/>
            <person name="Wayne K.J."/>
            <person name="Tettelin H."/>
            <person name="Glass J.I."/>
            <person name="Rusch D."/>
            <person name="Podicherti R."/>
            <person name="Tsui H.-C.T."/>
            <person name="Winkler M.E."/>
        </authorList>
    </citation>
    <scope>NUCLEOTIDE SEQUENCE</scope>
</reference>
<name>A0A382E9Q4_9ZZZZ</name>
<dbReference type="AlphaFoldDB" id="A0A382E9Q4"/>
<dbReference type="EMBL" id="UINC01043453">
    <property type="protein sequence ID" value="SVB47516.1"/>
    <property type="molecule type" value="Genomic_DNA"/>
</dbReference>
<feature type="non-terminal residue" evidence="1">
    <location>
        <position position="49"/>
    </location>
</feature>
<accession>A0A382E9Q4</accession>
<organism evidence="1">
    <name type="scientific">marine metagenome</name>
    <dbReference type="NCBI Taxonomy" id="408172"/>
    <lineage>
        <taxon>unclassified sequences</taxon>
        <taxon>metagenomes</taxon>
        <taxon>ecological metagenomes</taxon>
    </lineage>
</organism>
<proteinExistence type="predicted"/>